<dbReference type="AlphaFoldDB" id="A0A5S6QPF1"/>
<sequence>MGEPEPESHTITPQNHCRRFSETGIYVVATTALRTEWHQPAAGRPVFISSSMRTATHVFVRIDAHRTPLRPPYKGPYKVLERGPKSFLLETEAGEADRGQANVDATTTRSGRQCRPPARFSE</sequence>
<evidence type="ECO:0000313" key="3">
    <source>
        <dbReference type="WBParaSite" id="TMUE_2000009236.1"/>
    </source>
</evidence>
<evidence type="ECO:0000313" key="2">
    <source>
        <dbReference type="Proteomes" id="UP000046395"/>
    </source>
</evidence>
<proteinExistence type="predicted"/>
<keyword evidence="2" id="KW-1185">Reference proteome</keyword>
<feature type="region of interest" description="Disordered" evidence="1">
    <location>
        <begin position="91"/>
        <end position="122"/>
    </location>
</feature>
<organism evidence="2 3">
    <name type="scientific">Trichuris muris</name>
    <name type="common">Mouse whipworm</name>
    <dbReference type="NCBI Taxonomy" id="70415"/>
    <lineage>
        <taxon>Eukaryota</taxon>
        <taxon>Metazoa</taxon>
        <taxon>Ecdysozoa</taxon>
        <taxon>Nematoda</taxon>
        <taxon>Enoplea</taxon>
        <taxon>Dorylaimia</taxon>
        <taxon>Trichinellida</taxon>
        <taxon>Trichuridae</taxon>
        <taxon>Trichuris</taxon>
    </lineage>
</organism>
<accession>A0A5S6QPF1</accession>
<reference evidence="3" key="1">
    <citation type="submission" date="2019-12" db="UniProtKB">
        <authorList>
            <consortium name="WormBaseParasite"/>
        </authorList>
    </citation>
    <scope>IDENTIFICATION</scope>
</reference>
<dbReference type="Proteomes" id="UP000046395">
    <property type="component" value="Unassembled WGS sequence"/>
</dbReference>
<dbReference type="WBParaSite" id="TMUE_2000009236.1">
    <property type="protein sequence ID" value="TMUE_2000009236.1"/>
    <property type="gene ID" value="WBGene00300549"/>
</dbReference>
<name>A0A5S6QPF1_TRIMR</name>
<protein>
    <submittedName>
        <fullName evidence="3">Uncharacterized protein</fullName>
    </submittedName>
</protein>
<evidence type="ECO:0000256" key="1">
    <source>
        <dbReference type="SAM" id="MobiDB-lite"/>
    </source>
</evidence>